<dbReference type="Proteomes" id="UP001642501">
    <property type="component" value="Unassembled WGS sequence"/>
</dbReference>
<evidence type="ECO:0000313" key="3">
    <source>
        <dbReference type="Proteomes" id="UP001642501"/>
    </source>
</evidence>
<dbReference type="EMBL" id="CAWUOM010000017">
    <property type="protein sequence ID" value="CAK7265467.1"/>
    <property type="molecule type" value="Genomic_DNA"/>
</dbReference>
<reference evidence="2 3" key="1">
    <citation type="submission" date="2024-01" db="EMBL/GenBank/DDBJ databases">
        <authorList>
            <person name="Allen C."/>
            <person name="Tagirdzhanova G."/>
        </authorList>
    </citation>
    <scope>NUCLEOTIDE SEQUENCE [LARGE SCALE GENOMIC DNA]</scope>
    <source>
        <strain evidence="2 3">CBS 573.63</strain>
    </source>
</reference>
<evidence type="ECO:0000313" key="2">
    <source>
        <dbReference type="EMBL" id="CAK7265467.1"/>
    </source>
</evidence>
<gene>
    <name evidence="2" type="ORF">SEPCBS57363_001598</name>
</gene>
<feature type="compositionally biased region" description="Pro residues" evidence="1">
    <location>
        <begin position="342"/>
        <end position="357"/>
    </location>
</feature>
<comment type="caution">
    <text evidence="2">The sequence shown here is derived from an EMBL/GenBank/DDBJ whole genome shotgun (WGS) entry which is preliminary data.</text>
</comment>
<feature type="compositionally biased region" description="Polar residues" evidence="1">
    <location>
        <begin position="378"/>
        <end position="399"/>
    </location>
</feature>
<protein>
    <submittedName>
        <fullName evidence="2">Uncharacterized protein</fullName>
    </submittedName>
</protein>
<feature type="region of interest" description="Disordered" evidence="1">
    <location>
        <begin position="341"/>
        <end position="454"/>
    </location>
</feature>
<evidence type="ECO:0000256" key="1">
    <source>
        <dbReference type="SAM" id="MobiDB-lite"/>
    </source>
</evidence>
<name>A0ABP0DDS6_9PEZI</name>
<accession>A0ABP0DDS6</accession>
<proteinExistence type="predicted"/>
<organism evidence="2 3">
    <name type="scientific">Sporothrix epigloea</name>
    <dbReference type="NCBI Taxonomy" id="1892477"/>
    <lineage>
        <taxon>Eukaryota</taxon>
        <taxon>Fungi</taxon>
        <taxon>Dikarya</taxon>
        <taxon>Ascomycota</taxon>
        <taxon>Pezizomycotina</taxon>
        <taxon>Sordariomycetes</taxon>
        <taxon>Sordariomycetidae</taxon>
        <taxon>Ophiostomatales</taxon>
        <taxon>Ophiostomataceae</taxon>
        <taxon>Sporothrix</taxon>
    </lineage>
</organism>
<sequence length="680" mass="75197">MTRLGPLTSQALGRSPYDIIVPGTGEANPREPLQTYDERGRPYNAETRRVNRNIIRAHNEVMQVIGVAEPESLLTAENETNKQLIQQLHEDRLGNRLYKPLRIISAVGLWGIEPLRQRVLLFRKYDEYPPWTHFRQDYGAVSMLRTLAVGLTASLTDNYLRQLSRIWKTNKQNLWSVRPGGYVLVARCMSNFPSTLLARPLYPRADYKRGRRILWYVRVHLQIFTCLQRLGILSPSPILPRPLFFVPFSGHSPISCAAPFPKSFTFASVVEWLFQAALGTIPFAAFCCYREVRDHLMHHLDYIIYDSLDTPSNPPVRRPISEYDPFTGEWRPAGLSMVMALPPRPPVPPPPPAMEPPSRPRGERPAVPPPPPESQRPFTNVFSTDNNNDDNTAGQQTAISGDGGSPAEPGSLSAVMPAPVEPSASPLPGSPETVRRRRNTVTSGGDGDRDNSDEEDFELSATLISFDVEAGPGVDAPANAWSAELHQAAAVSIGFESTEVYTGGADDNGLGLDNDVFNDSRHRGGRQPGSYIRGVYYPNGLTPFYSDTMLSRLPATIFSASAASVGVSLLMTECESAMVQLLARSWRIQHRLPVDDLYSVSPLLLLPGFFGNHALPLNAANHYTFVILLETAVQATATLVTLGLAWLFRGSQVKWTVWQTVREKLWYGAGGTNESSGAVV</sequence>
<keyword evidence="3" id="KW-1185">Reference proteome</keyword>